<dbReference type="EMBL" id="OMOQ01000002">
    <property type="protein sequence ID" value="SPH23380.1"/>
    <property type="molecule type" value="Genomic_DNA"/>
</dbReference>
<gene>
    <name evidence="3" type="ORF">DEA8626_02444</name>
</gene>
<proteinExistence type="predicted"/>
<keyword evidence="1" id="KW-1133">Transmembrane helix</keyword>
<reference evidence="3 4" key="1">
    <citation type="submission" date="2018-03" db="EMBL/GenBank/DDBJ databases">
        <authorList>
            <person name="Keele B.F."/>
        </authorList>
    </citation>
    <scope>NUCLEOTIDE SEQUENCE [LARGE SCALE GENOMIC DNA]</scope>
    <source>
        <strain evidence="3 4">CECT 8626</strain>
    </source>
</reference>
<keyword evidence="1" id="KW-0472">Membrane</keyword>
<feature type="transmembrane region" description="Helical" evidence="1">
    <location>
        <begin position="169"/>
        <end position="195"/>
    </location>
</feature>
<dbReference type="GO" id="GO:0016020">
    <property type="term" value="C:membrane"/>
    <property type="evidence" value="ECO:0007669"/>
    <property type="project" value="UniProtKB-SubCell"/>
</dbReference>
<dbReference type="AlphaFoldDB" id="A0A2R8BJA9"/>
<organism evidence="3 4">
    <name type="scientific">Albidovulum aquaemixtae</name>
    <dbReference type="NCBI Taxonomy" id="1542388"/>
    <lineage>
        <taxon>Bacteria</taxon>
        <taxon>Pseudomonadati</taxon>
        <taxon>Pseudomonadota</taxon>
        <taxon>Alphaproteobacteria</taxon>
        <taxon>Rhodobacterales</taxon>
        <taxon>Paracoccaceae</taxon>
        <taxon>Albidovulum</taxon>
    </lineage>
</organism>
<feature type="transmembrane region" description="Helical" evidence="1">
    <location>
        <begin position="137"/>
        <end position="157"/>
    </location>
</feature>
<feature type="transmembrane region" description="Helical" evidence="1">
    <location>
        <begin position="76"/>
        <end position="103"/>
    </location>
</feature>
<evidence type="ECO:0000313" key="4">
    <source>
        <dbReference type="Proteomes" id="UP000244924"/>
    </source>
</evidence>
<keyword evidence="1" id="KW-0812">Transmembrane</keyword>
<feature type="transmembrane region" description="Helical" evidence="1">
    <location>
        <begin position="294"/>
        <end position="311"/>
    </location>
</feature>
<dbReference type="OrthoDB" id="9816314at2"/>
<keyword evidence="4" id="KW-1185">Reference proteome</keyword>
<dbReference type="InterPro" id="IPR026841">
    <property type="entry name" value="Aur1/Ipt1"/>
</dbReference>
<feature type="transmembrane region" description="Helical" evidence="1">
    <location>
        <begin position="268"/>
        <end position="288"/>
    </location>
</feature>
<dbReference type="Pfam" id="PF14378">
    <property type="entry name" value="PAP2_3"/>
    <property type="match status" value="1"/>
</dbReference>
<protein>
    <recommendedName>
        <fullName evidence="2">Inositolphosphotransferase Aur1/Ipt1 domain-containing protein</fullName>
    </recommendedName>
</protein>
<sequence>MKIFFRVVVLYLVVTVIVMVMTRPVTSELLFEAIAATITFFTLFSRASMWLLPLFAGVVVMVGWRRFLAGAHLIGYAVFGSVLLQVAFSFLKCTIPLIVPFYADPPLADFDKWLHGGVDPWIYVHDWAKALPIHELLPAYLVVWAVPAIAMALIITVSDRDAERTARFIVLYVTCWFVLGNVLAVAGSSVGPVFYDALLGGDRFAALHTALEESGVKDTRIGLVQHYLWAGYAEQGIAFGSGISAFPSVHVGIATITALYLAERNRWLAIPGFAFLAIILLLSVYTGYHYAVDGYFSILFIFGLWAVLRRMRLTEASIPFFGLLAKRDGPAQRTA</sequence>
<feature type="domain" description="Inositolphosphotransferase Aur1/Ipt1" evidence="2">
    <location>
        <begin position="107"/>
        <end position="295"/>
    </location>
</feature>
<evidence type="ECO:0000313" key="3">
    <source>
        <dbReference type="EMBL" id="SPH23380.1"/>
    </source>
</evidence>
<dbReference type="RefSeq" id="WP_108853493.1">
    <property type="nucleotide sequence ID" value="NZ_OMOQ01000002.1"/>
</dbReference>
<name>A0A2R8BJA9_9RHOB</name>
<accession>A0A2R8BJA9</accession>
<evidence type="ECO:0000259" key="2">
    <source>
        <dbReference type="Pfam" id="PF14378"/>
    </source>
</evidence>
<feature type="transmembrane region" description="Helical" evidence="1">
    <location>
        <begin position="237"/>
        <end position="261"/>
    </location>
</feature>
<dbReference type="Proteomes" id="UP000244924">
    <property type="component" value="Unassembled WGS sequence"/>
</dbReference>
<feature type="transmembrane region" description="Helical" evidence="1">
    <location>
        <begin position="43"/>
        <end position="64"/>
    </location>
</feature>
<evidence type="ECO:0000256" key="1">
    <source>
        <dbReference type="SAM" id="Phobius"/>
    </source>
</evidence>